<dbReference type="EMBL" id="CAEZSC010000019">
    <property type="protein sequence ID" value="CAB4532591.1"/>
    <property type="molecule type" value="Genomic_DNA"/>
</dbReference>
<evidence type="ECO:0000313" key="4">
    <source>
        <dbReference type="EMBL" id="CAB4953902.1"/>
    </source>
</evidence>
<gene>
    <name evidence="2" type="ORF">UFOPK1380_00483</name>
    <name evidence="3" type="ORF">UFOPK1778_00158</name>
    <name evidence="4" type="ORF">UFOPK3874_00115</name>
</gene>
<organism evidence="2">
    <name type="scientific">freshwater metagenome</name>
    <dbReference type="NCBI Taxonomy" id="449393"/>
    <lineage>
        <taxon>unclassified sequences</taxon>
        <taxon>metagenomes</taxon>
        <taxon>ecological metagenomes</taxon>
    </lineage>
</organism>
<reference evidence="2" key="1">
    <citation type="submission" date="2020-05" db="EMBL/GenBank/DDBJ databases">
        <authorList>
            <person name="Chiriac C."/>
            <person name="Salcher M."/>
            <person name="Ghai R."/>
            <person name="Kavagutti S V."/>
        </authorList>
    </citation>
    <scope>NUCLEOTIDE SEQUENCE</scope>
</reference>
<dbReference type="EMBL" id="CAFBNS010000009">
    <property type="protein sequence ID" value="CAB4953902.1"/>
    <property type="molecule type" value="Genomic_DNA"/>
</dbReference>
<evidence type="ECO:0000313" key="2">
    <source>
        <dbReference type="EMBL" id="CAB4532591.1"/>
    </source>
</evidence>
<protein>
    <submittedName>
        <fullName evidence="2">Unannotated protein</fullName>
    </submittedName>
</protein>
<dbReference type="InterPro" id="IPR032830">
    <property type="entry name" value="XPB/Ssl2_N"/>
</dbReference>
<dbReference type="Pfam" id="PF13625">
    <property type="entry name" value="Helicase_C_3"/>
    <property type="match status" value="1"/>
</dbReference>
<name>A0A6J6B0T6_9ZZZZ</name>
<proteinExistence type="predicted"/>
<dbReference type="EMBL" id="CAEZUD010000003">
    <property type="protein sequence ID" value="CAB4583434.1"/>
    <property type="molecule type" value="Genomic_DNA"/>
</dbReference>
<sequence length="720" mass="78949">MSTTSFADELRARSDESIRALFELRPDLVTPVPSDFSALAARANSAPSLIRALENLNKVAIDLLTAMCILDEPFAKSDLVALTDKALTPEIEELLLRAMIYQDGNKFRLVGNIRNLIGDEPAGLGPRLPTNLKIDFALLKQAPDGAMAMLERLMWGPPRGQLGNLKKPGPAISWLLENHFLLAMDSQTVVLPRDVAMHLRGGKIHKELTLAAPKLQGTPRKQKEVDRAAIANVSSFLRWCEELAHHWSDEPPVALRSGGLGVRDLKKCADHLGIDENCAAFVAELLYIAGLVVIDTDDQILPTTNFDLWLTRDLEERWHGIVSLWLETSRVSGLVGKSESKNIAPLGPELDRAGLPAIRRSVLRLLQQNLEIDPANDSINEVLRWSAPQRFNKDYIEWTLREAEWLGLTGQGGLSTFGDSLINGSEDLGIQSALPKPVDHILIQSDNSAIAPGPLTLELSNMIGTIADIESRGGATVYRFSEASIRRGLDHGQTGDQIKDFLKKTSKTPVPQPLEYLINDVSKRHGKLRIGTASSYLRCEDEGLIAQILHDKNLDHLRLRKLAAQVLVTDTDAHEVMTTLRESGYLPAAENGTGILVSAPAVRRAKSRPRPPRILSDQSTPSDVVLTSAVRALRAGERATSHKPRDVPRTTANETLDLLHQYIEQQASITIGYADTNGGVSNRIIDPVSISLGTLLARDHASGELQSFRIPRITGVSLVE</sequence>
<evidence type="ECO:0000259" key="1">
    <source>
        <dbReference type="Pfam" id="PF13625"/>
    </source>
</evidence>
<evidence type="ECO:0000313" key="3">
    <source>
        <dbReference type="EMBL" id="CAB4583434.1"/>
    </source>
</evidence>
<dbReference type="PROSITE" id="PS52050">
    <property type="entry name" value="WYL"/>
    <property type="match status" value="1"/>
</dbReference>
<dbReference type="AlphaFoldDB" id="A0A6J6B0T6"/>
<feature type="domain" description="Helicase XPB/Ssl2 N-terminal" evidence="1">
    <location>
        <begin position="441"/>
        <end position="563"/>
    </location>
</feature>
<accession>A0A6J6B0T6</accession>